<dbReference type="Gramene" id="OMERI07G15340.1">
    <property type="protein sequence ID" value="OMERI07G15340.1"/>
    <property type="gene ID" value="OMERI07G15340"/>
</dbReference>
<evidence type="ECO:0000256" key="1">
    <source>
        <dbReference type="SAM" id="MobiDB-lite"/>
    </source>
</evidence>
<reference evidence="2" key="1">
    <citation type="submission" date="2015-04" db="UniProtKB">
        <authorList>
            <consortium name="EnsemblPlants"/>
        </authorList>
    </citation>
    <scope>IDENTIFICATION</scope>
</reference>
<name>A0A0E0ED17_9ORYZ</name>
<dbReference type="HOGENOM" id="CLU_2296206_0_0_1"/>
<sequence>MRPYSVGNYCCDGDDTMMTEAKLPPLIYKNTSKTRQPSSRLTTRPAPPPRRTVAAAAAADELVALARSNCSESTASGMFSWSGLHRGGAPPAAADSVGRAL</sequence>
<evidence type="ECO:0000313" key="2">
    <source>
        <dbReference type="EnsemblPlants" id="OMERI07G15340.1"/>
    </source>
</evidence>
<proteinExistence type="predicted"/>
<dbReference type="EnsemblPlants" id="OMERI07G15340.1">
    <property type="protein sequence ID" value="OMERI07G15340.1"/>
    <property type="gene ID" value="OMERI07G15340"/>
</dbReference>
<feature type="region of interest" description="Disordered" evidence="1">
    <location>
        <begin position="81"/>
        <end position="101"/>
    </location>
</feature>
<organism evidence="2">
    <name type="scientific">Oryza meridionalis</name>
    <dbReference type="NCBI Taxonomy" id="40149"/>
    <lineage>
        <taxon>Eukaryota</taxon>
        <taxon>Viridiplantae</taxon>
        <taxon>Streptophyta</taxon>
        <taxon>Embryophyta</taxon>
        <taxon>Tracheophyta</taxon>
        <taxon>Spermatophyta</taxon>
        <taxon>Magnoliopsida</taxon>
        <taxon>Liliopsida</taxon>
        <taxon>Poales</taxon>
        <taxon>Poaceae</taxon>
        <taxon>BOP clade</taxon>
        <taxon>Oryzoideae</taxon>
        <taxon>Oryzeae</taxon>
        <taxon>Oryzinae</taxon>
        <taxon>Oryza</taxon>
    </lineage>
</organism>
<keyword evidence="3" id="KW-1185">Reference proteome</keyword>
<accession>A0A0E0ED17</accession>
<feature type="region of interest" description="Disordered" evidence="1">
    <location>
        <begin position="28"/>
        <end position="50"/>
    </location>
</feature>
<protein>
    <submittedName>
        <fullName evidence="2">Uncharacterized protein</fullName>
    </submittedName>
</protein>
<dbReference type="AlphaFoldDB" id="A0A0E0ED17"/>
<evidence type="ECO:0000313" key="3">
    <source>
        <dbReference type="Proteomes" id="UP000008021"/>
    </source>
</evidence>
<reference evidence="2" key="2">
    <citation type="submission" date="2018-05" db="EMBL/GenBank/DDBJ databases">
        <title>OmerRS3 (Oryza meridionalis Reference Sequence Version 3).</title>
        <authorList>
            <person name="Zhang J."/>
            <person name="Kudrna D."/>
            <person name="Lee S."/>
            <person name="Talag J."/>
            <person name="Welchert J."/>
            <person name="Wing R.A."/>
        </authorList>
    </citation>
    <scope>NUCLEOTIDE SEQUENCE [LARGE SCALE GENOMIC DNA]</scope>
    <source>
        <strain evidence="2">cv. OR44</strain>
    </source>
</reference>
<dbReference type="Proteomes" id="UP000008021">
    <property type="component" value="Chromosome 7"/>
</dbReference>